<dbReference type="Proteomes" id="UP000034736">
    <property type="component" value="Unassembled WGS sequence"/>
</dbReference>
<dbReference type="SMART" id="SM00857">
    <property type="entry name" value="Resolvase"/>
    <property type="match status" value="1"/>
</dbReference>
<dbReference type="InterPro" id="IPR036162">
    <property type="entry name" value="Resolvase-like_N_sf"/>
</dbReference>
<dbReference type="Gene3D" id="3.90.1750.20">
    <property type="entry name" value="Putative Large Serine Recombinase, Chain B, Domain 2"/>
    <property type="match status" value="1"/>
</dbReference>
<dbReference type="InterPro" id="IPR011109">
    <property type="entry name" value="DNA_bind_recombinase_dom"/>
</dbReference>
<proteinExistence type="predicted"/>
<dbReference type="Pfam" id="PF07508">
    <property type="entry name" value="Recombinase"/>
    <property type="match status" value="1"/>
</dbReference>
<organism evidence="4 5">
    <name type="scientific">Candidatus Giovannonibacteria bacterium GW2011_GWA2_44_13b</name>
    <dbReference type="NCBI Taxonomy" id="1618647"/>
    <lineage>
        <taxon>Bacteria</taxon>
        <taxon>Candidatus Giovannoniibacteriota</taxon>
    </lineage>
</organism>
<dbReference type="EMBL" id="LCHU01000029">
    <property type="protein sequence ID" value="KKT39673.1"/>
    <property type="molecule type" value="Genomic_DNA"/>
</dbReference>
<evidence type="ECO:0000313" key="4">
    <source>
        <dbReference type="EMBL" id="KKT39673.1"/>
    </source>
</evidence>
<evidence type="ECO:0000259" key="2">
    <source>
        <dbReference type="PROSITE" id="PS51736"/>
    </source>
</evidence>
<feature type="domain" description="Recombinase" evidence="3">
    <location>
        <begin position="154"/>
        <end position="261"/>
    </location>
</feature>
<dbReference type="Gene3D" id="3.40.50.1390">
    <property type="entry name" value="Resolvase, N-terminal catalytic domain"/>
    <property type="match status" value="1"/>
</dbReference>
<sequence length="473" mass="54632">MQYFLYARKSTDVEDKQILSIEAQLAELQALAKGEQLNVVEVFIEKQSAKMPGRPVFNEMMARIQKREAQGIVCWKIDRLARNPVDGGQIQWLLQNKVIAHIQTHDRSYYPADNVLMMSMELGMANQYIRDLSVNTARGLRAKARQGHFPGTAPVGYLNDPRTKTIVLNRKKSKVILAAFELYAKNQSRYEDIGQFLYDNGVRTTSGKRMHDEQITFILSNIFYYGHFKYSGEIYEGRHTPIVDKHLFDKVQEVMQERGHPQIVGKEPKIYCGLMSCGECGMSITAEAQKKLLKNGDTHFYTYYRCTKKSAARCSQSYVREEQLTADFSEILSPYVLPQEWADDFRRQMQSDEREGGRTTANAVNDLRAQVEDIERKLDRLMDVYIAQDIERDVYLLKRRALMSDKRTIEEQIARLERDSNAWLEPMREWINDARNLAEIQKDPSLPAKKSALQKIFGSNLKLQNQKVSGTAW</sequence>
<dbReference type="CDD" id="cd00338">
    <property type="entry name" value="Ser_Recombinase"/>
    <property type="match status" value="1"/>
</dbReference>
<dbReference type="PATRIC" id="fig|1618647.3.peg.822"/>
<feature type="coiled-coil region" evidence="1">
    <location>
        <begin position="364"/>
        <end position="419"/>
    </location>
</feature>
<comment type="caution">
    <text evidence="4">The sequence shown here is derived from an EMBL/GenBank/DDBJ whole genome shotgun (WGS) entry which is preliminary data.</text>
</comment>
<dbReference type="InterPro" id="IPR025827">
    <property type="entry name" value="Zn_ribbon_recom_dom"/>
</dbReference>
<accession>A0A0G1GZS7</accession>
<dbReference type="GO" id="GO:0000150">
    <property type="term" value="F:DNA strand exchange activity"/>
    <property type="evidence" value="ECO:0007669"/>
    <property type="project" value="InterPro"/>
</dbReference>
<evidence type="ECO:0000259" key="3">
    <source>
        <dbReference type="PROSITE" id="PS51737"/>
    </source>
</evidence>
<dbReference type="AlphaFoldDB" id="A0A0G1GZS7"/>
<dbReference type="Pfam" id="PF13408">
    <property type="entry name" value="Zn_ribbon_recom"/>
    <property type="match status" value="1"/>
</dbReference>
<evidence type="ECO:0000313" key="5">
    <source>
        <dbReference type="Proteomes" id="UP000034736"/>
    </source>
</evidence>
<dbReference type="PROSITE" id="PS51736">
    <property type="entry name" value="RECOMBINASES_3"/>
    <property type="match status" value="1"/>
</dbReference>
<gene>
    <name evidence="4" type="ORF">UW30_C0029G0004</name>
</gene>
<dbReference type="InterPro" id="IPR006119">
    <property type="entry name" value="Resolv_N"/>
</dbReference>
<reference evidence="4 5" key="1">
    <citation type="journal article" date="2015" name="Nature">
        <title>rRNA introns, odd ribosomes, and small enigmatic genomes across a large radiation of phyla.</title>
        <authorList>
            <person name="Brown C.T."/>
            <person name="Hug L.A."/>
            <person name="Thomas B.C."/>
            <person name="Sharon I."/>
            <person name="Castelle C.J."/>
            <person name="Singh A."/>
            <person name="Wilkins M.J."/>
            <person name="Williams K.H."/>
            <person name="Banfield J.F."/>
        </authorList>
    </citation>
    <scope>NUCLEOTIDE SEQUENCE [LARGE SCALE GENOMIC DNA]</scope>
</reference>
<dbReference type="PROSITE" id="PS51737">
    <property type="entry name" value="RECOMBINASE_DNA_BIND"/>
    <property type="match status" value="1"/>
</dbReference>
<protein>
    <submittedName>
        <fullName evidence="4">Recombinase</fullName>
    </submittedName>
</protein>
<feature type="domain" description="Resolvase/invertase-type recombinase catalytic" evidence="2">
    <location>
        <begin position="2"/>
        <end position="147"/>
    </location>
</feature>
<evidence type="ECO:0000256" key="1">
    <source>
        <dbReference type="SAM" id="Coils"/>
    </source>
</evidence>
<dbReference type="PANTHER" id="PTHR30461:SF23">
    <property type="entry name" value="DNA RECOMBINASE-RELATED"/>
    <property type="match status" value="1"/>
</dbReference>
<name>A0A0G1GZS7_9BACT</name>
<dbReference type="InterPro" id="IPR050639">
    <property type="entry name" value="SSR_resolvase"/>
</dbReference>
<keyword evidence="1" id="KW-0175">Coiled coil</keyword>
<dbReference type="GO" id="GO:0003677">
    <property type="term" value="F:DNA binding"/>
    <property type="evidence" value="ECO:0007669"/>
    <property type="project" value="InterPro"/>
</dbReference>
<dbReference type="Pfam" id="PF00239">
    <property type="entry name" value="Resolvase"/>
    <property type="match status" value="1"/>
</dbReference>
<dbReference type="SUPFAM" id="SSF53041">
    <property type="entry name" value="Resolvase-like"/>
    <property type="match status" value="1"/>
</dbReference>
<dbReference type="InterPro" id="IPR038109">
    <property type="entry name" value="DNA_bind_recomb_sf"/>
</dbReference>
<dbReference type="PANTHER" id="PTHR30461">
    <property type="entry name" value="DNA-INVERTASE FROM LAMBDOID PROPHAGE"/>
    <property type="match status" value="1"/>
</dbReference>